<dbReference type="Gene3D" id="2.40.160.20">
    <property type="match status" value="1"/>
</dbReference>
<dbReference type="SUPFAM" id="SSF56925">
    <property type="entry name" value="OMPA-like"/>
    <property type="match status" value="1"/>
</dbReference>
<feature type="domain" description="Outer membrane protein beta-barrel" evidence="5">
    <location>
        <begin position="12"/>
        <end position="192"/>
    </location>
</feature>
<evidence type="ECO:0000313" key="6">
    <source>
        <dbReference type="EMBL" id="MEK8089021.1"/>
    </source>
</evidence>
<reference evidence="6 7" key="1">
    <citation type="submission" date="2024-04" db="EMBL/GenBank/DDBJ databases">
        <authorList>
            <person name="Abashina T."/>
            <person name="Shaikin A."/>
        </authorList>
    </citation>
    <scope>NUCLEOTIDE SEQUENCE [LARGE SCALE GENOMIC DNA]</scope>
    <source>
        <strain evidence="6 7">AAFK</strain>
    </source>
</reference>
<dbReference type="InterPro" id="IPR051692">
    <property type="entry name" value="OMP-like"/>
</dbReference>
<sequence length="193" mass="20286">MNKKILAALASTLVLGAVAVPGAMAQGYMSQSSGNWTGPYVGGRIGLNNSDSDISADSKTAFTGGAQLGYNMNMGGPVIGAEGFIDWNASADHATYPYGPLSYGSYVWGADAKLGVDLGQFMPYGKLGIASTNLTDDASGDEWGLHGGLGIEYMIMPNVSAKGEWTYSRANIGFPEAEFTNNNFTVGVNYYFK</sequence>
<gene>
    <name evidence="6" type="ORF">WOB96_04515</name>
</gene>
<evidence type="ECO:0000256" key="1">
    <source>
        <dbReference type="ARBA" id="ARBA00004370"/>
    </source>
</evidence>
<dbReference type="Pfam" id="PF13505">
    <property type="entry name" value="OMP_b-brl"/>
    <property type="match status" value="1"/>
</dbReference>
<keyword evidence="3" id="KW-0472">Membrane</keyword>
<feature type="signal peptide" evidence="4">
    <location>
        <begin position="1"/>
        <end position="25"/>
    </location>
</feature>
<comment type="subcellular location">
    <subcellularLocation>
        <location evidence="1">Membrane</location>
    </subcellularLocation>
</comment>
<keyword evidence="7" id="KW-1185">Reference proteome</keyword>
<feature type="chain" id="PRO_5046434848" evidence="4">
    <location>
        <begin position="26"/>
        <end position="193"/>
    </location>
</feature>
<dbReference type="RefSeq" id="WP_341370087.1">
    <property type="nucleotide sequence ID" value="NZ_JBBPCO010000003.1"/>
</dbReference>
<evidence type="ECO:0000313" key="7">
    <source>
        <dbReference type="Proteomes" id="UP001446205"/>
    </source>
</evidence>
<proteinExistence type="predicted"/>
<name>A0ABU9D6R5_9PROT</name>
<dbReference type="EMBL" id="JBBPCO010000003">
    <property type="protein sequence ID" value="MEK8089021.1"/>
    <property type="molecule type" value="Genomic_DNA"/>
</dbReference>
<dbReference type="Proteomes" id="UP001446205">
    <property type="component" value="Unassembled WGS sequence"/>
</dbReference>
<comment type="caution">
    <text evidence="6">The sequence shown here is derived from an EMBL/GenBank/DDBJ whole genome shotgun (WGS) entry which is preliminary data.</text>
</comment>
<accession>A0ABU9D6R5</accession>
<dbReference type="PANTHER" id="PTHR34001:SF3">
    <property type="entry name" value="BLL7405 PROTEIN"/>
    <property type="match status" value="1"/>
</dbReference>
<organism evidence="6 7">
    <name type="scientific">Thermithiobacillus plumbiphilus</name>
    <dbReference type="NCBI Taxonomy" id="1729899"/>
    <lineage>
        <taxon>Bacteria</taxon>
        <taxon>Pseudomonadati</taxon>
        <taxon>Pseudomonadota</taxon>
        <taxon>Acidithiobacillia</taxon>
        <taxon>Acidithiobacillales</taxon>
        <taxon>Thermithiobacillaceae</taxon>
        <taxon>Thermithiobacillus</taxon>
    </lineage>
</organism>
<evidence type="ECO:0000256" key="4">
    <source>
        <dbReference type="SAM" id="SignalP"/>
    </source>
</evidence>
<evidence type="ECO:0000259" key="5">
    <source>
        <dbReference type="Pfam" id="PF13505"/>
    </source>
</evidence>
<evidence type="ECO:0000256" key="2">
    <source>
        <dbReference type="ARBA" id="ARBA00022729"/>
    </source>
</evidence>
<protein>
    <submittedName>
        <fullName evidence="6">Porin family protein</fullName>
    </submittedName>
</protein>
<keyword evidence="2 4" id="KW-0732">Signal</keyword>
<dbReference type="InterPro" id="IPR011250">
    <property type="entry name" value="OMP/PagP_B-barrel"/>
</dbReference>
<evidence type="ECO:0000256" key="3">
    <source>
        <dbReference type="ARBA" id="ARBA00023136"/>
    </source>
</evidence>
<dbReference type="PANTHER" id="PTHR34001">
    <property type="entry name" value="BLL7405 PROTEIN"/>
    <property type="match status" value="1"/>
</dbReference>
<dbReference type="InterPro" id="IPR027385">
    <property type="entry name" value="Beta-barrel_OMP"/>
</dbReference>